<dbReference type="Proteomes" id="UP001165667">
    <property type="component" value="Unassembled WGS sequence"/>
</dbReference>
<comment type="caution">
    <text evidence="1">The sequence shown here is derived from an EMBL/GenBank/DDBJ whole genome shotgun (WGS) entry which is preliminary data.</text>
</comment>
<name>A0AA42CKG3_9HYPH</name>
<dbReference type="AlphaFoldDB" id="A0AA42CKG3"/>
<dbReference type="RefSeq" id="WP_282585600.1">
    <property type="nucleotide sequence ID" value="NZ_JAMOIM010000009.1"/>
</dbReference>
<organism evidence="1 2">
    <name type="scientific">Lichenifustis flavocetrariae</name>
    <dbReference type="NCBI Taxonomy" id="2949735"/>
    <lineage>
        <taxon>Bacteria</taxon>
        <taxon>Pseudomonadati</taxon>
        <taxon>Pseudomonadota</taxon>
        <taxon>Alphaproteobacteria</taxon>
        <taxon>Hyphomicrobiales</taxon>
        <taxon>Lichenihabitantaceae</taxon>
        <taxon>Lichenifustis</taxon>
    </lineage>
</organism>
<evidence type="ECO:0000313" key="1">
    <source>
        <dbReference type="EMBL" id="MCW6509226.1"/>
    </source>
</evidence>
<dbReference type="EMBL" id="JAMOIM010000009">
    <property type="protein sequence ID" value="MCW6509226.1"/>
    <property type="molecule type" value="Genomic_DNA"/>
</dbReference>
<evidence type="ECO:0000313" key="2">
    <source>
        <dbReference type="Proteomes" id="UP001165667"/>
    </source>
</evidence>
<accession>A0AA42CKG3</accession>
<protein>
    <submittedName>
        <fullName evidence="1">Uncharacterized protein</fullName>
    </submittedName>
</protein>
<proteinExistence type="predicted"/>
<reference evidence="1" key="1">
    <citation type="submission" date="2022-05" db="EMBL/GenBank/DDBJ databases">
        <authorList>
            <person name="Pankratov T."/>
        </authorList>
    </citation>
    <scope>NUCLEOTIDE SEQUENCE</scope>
    <source>
        <strain evidence="1">BP6-180914</strain>
    </source>
</reference>
<sequence length="177" mass="18992">MAGCFQGKDICMRMFFSRATVTIRRKALLVSGIVGLLTGLVAIDSSSHAQTTPVPMNGPFGPGKIDASLAPNFVNQHVSACGRVTSAKGNIMLVGSNLWVFTPHGVDPTQYYNRVICVSGSVTLRDAGSGGIRVPSIDVTSTDQIDTDPNTVMPQNRCRPCEKQQPDGTCRRFRACM</sequence>
<gene>
    <name evidence="1" type="ORF">M8523_14470</name>
</gene>
<keyword evidence="2" id="KW-1185">Reference proteome</keyword>